<gene>
    <name evidence="1" type="ORF">SDC9_38708</name>
</gene>
<dbReference type="EMBL" id="VSSQ01000364">
    <property type="protein sequence ID" value="MPL92599.1"/>
    <property type="molecule type" value="Genomic_DNA"/>
</dbReference>
<organism evidence="1">
    <name type="scientific">bioreactor metagenome</name>
    <dbReference type="NCBI Taxonomy" id="1076179"/>
    <lineage>
        <taxon>unclassified sequences</taxon>
        <taxon>metagenomes</taxon>
        <taxon>ecological metagenomes</taxon>
    </lineage>
</organism>
<dbReference type="AlphaFoldDB" id="A0A644VMH5"/>
<protein>
    <submittedName>
        <fullName evidence="1">Uncharacterized protein</fullName>
    </submittedName>
</protein>
<name>A0A644VMH5_9ZZZZ</name>
<sequence length="113" mass="12693">MTDKTDRIPHHGVTQRHLLAAAEDANTPIHAAYLKWLDHRKLGDGMTEDEFDDLCEERREMVAEIFDMPVQGPNDILLKLLSLTENGEDFIDDGYGRCAMLLKEARAIVGADA</sequence>
<evidence type="ECO:0000313" key="1">
    <source>
        <dbReference type="EMBL" id="MPL92599.1"/>
    </source>
</evidence>
<proteinExistence type="predicted"/>
<accession>A0A644VMH5</accession>
<comment type="caution">
    <text evidence="1">The sequence shown here is derived from an EMBL/GenBank/DDBJ whole genome shotgun (WGS) entry which is preliminary data.</text>
</comment>
<reference evidence="1" key="1">
    <citation type="submission" date="2019-08" db="EMBL/GenBank/DDBJ databases">
        <authorList>
            <person name="Kucharzyk K."/>
            <person name="Murdoch R.W."/>
            <person name="Higgins S."/>
            <person name="Loffler F."/>
        </authorList>
    </citation>
    <scope>NUCLEOTIDE SEQUENCE</scope>
</reference>